<protein>
    <submittedName>
        <fullName evidence="2">Permease</fullName>
    </submittedName>
</protein>
<feature type="transmembrane region" description="Helical" evidence="1">
    <location>
        <begin position="213"/>
        <end position="233"/>
    </location>
</feature>
<organism evidence="2 3">
    <name type="scientific">Pandoraea communis</name>
    <dbReference type="NCBI Taxonomy" id="2508297"/>
    <lineage>
        <taxon>Bacteria</taxon>
        <taxon>Pseudomonadati</taxon>
        <taxon>Pseudomonadota</taxon>
        <taxon>Betaproteobacteria</taxon>
        <taxon>Burkholderiales</taxon>
        <taxon>Burkholderiaceae</taxon>
        <taxon>Pandoraea</taxon>
    </lineage>
</organism>
<feature type="transmembrane region" description="Helical" evidence="1">
    <location>
        <begin position="20"/>
        <end position="45"/>
    </location>
</feature>
<keyword evidence="1" id="KW-0812">Transmembrane</keyword>
<dbReference type="RefSeq" id="WP_150690511.1">
    <property type="nucleotide sequence ID" value="NZ_CABPSJ010000003.1"/>
</dbReference>
<dbReference type="OrthoDB" id="5125627at2"/>
<keyword evidence="1" id="KW-1133">Transmembrane helix</keyword>
<gene>
    <name evidence="2" type="ORF">PCO31110_02343</name>
</gene>
<dbReference type="AlphaFoldDB" id="A0A5E4V2I6"/>
<dbReference type="Pfam" id="PF06912">
    <property type="entry name" value="DUF1275"/>
    <property type="match status" value="1"/>
</dbReference>
<evidence type="ECO:0000256" key="1">
    <source>
        <dbReference type="SAM" id="Phobius"/>
    </source>
</evidence>
<dbReference type="Proteomes" id="UP000337189">
    <property type="component" value="Unassembled WGS sequence"/>
</dbReference>
<dbReference type="EMBL" id="CABPSJ010000003">
    <property type="protein sequence ID" value="VVE05000.1"/>
    <property type="molecule type" value="Genomic_DNA"/>
</dbReference>
<evidence type="ECO:0000313" key="3">
    <source>
        <dbReference type="Proteomes" id="UP000337189"/>
    </source>
</evidence>
<dbReference type="PANTHER" id="PTHR37314">
    <property type="entry name" value="SLR0142 PROTEIN"/>
    <property type="match status" value="1"/>
</dbReference>
<evidence type="ECO:0000313" key="2">
    <source>
        <dbReference type="EMBL" id="VVE05000.1"/>
    </source>
</evidence>
<proteinExistence type="predicted"/>
<name>A0A5E4V2I6_9BURK</name>
<dbReference type="PANTHER" id="PTHR37314:SF5">
    <property type="entry name" value="SLR0142 PROTEIN"/>
    <property type="match status" value="1"/>
</dbReference>
<sequence>MTPIQLPDTGRRPALSGPAFGGILAFVAGYVDVVGFISLFGLFTAHVTGNFVMIGVDIAGDSAGLLAKLLALPTFALAVAATRLTESRMVRNSQSAPPLLLFAEATALVLFMIAGLQASPISDPDTPMAIGAGTLAVVAMGIQNALSRTSLSDLGPTTIMTGNTTQIVIDLVDLPSASEVERKAIRGRLKKMVPALAGFASGAALGALGYSVLSLWCVVLPIVLLLALSLSTWRDEANSLQK</sequence>
<accession>A0A5E4V2I6</accession>
<feature type="transmembrane region" description="Helical" evidence="1">
    <location>
        <begin position="65"/>
        <end position="84"/>
    </location>
</feature>
<reference evidence="2 3" key="1">
    <citation type="submission" date="2019-08" db="EMBL/GenBank/DDBJ databases">
        <authorList>
            <person name="Peeters C."/>
        </authorList>
    </citation>
    <scope>NUCLEOTIDE SEQUENCE [LARGE SCALE GENOMIC DNA]</scope>
    <source>
        <strain evidence="2 3">LMG 31110</strain>
    </source>
</reference>
<dbReference type="InterPro" id="IPR010699">
    <property type="entry name" value="DUF1275"/>
</dbReference>
<feature type="transmembrane region" description="Helical" evidence="1">
    <location>
        <begin position="96"/>
        <end position="116"/>
    </location>
</feature>
<keyword evidence="1" id="KW-0472">Membrane</keyword>